<dbReference type="PRINTS" id="PR00151">
    <property type="entry name" value="PORPHBDMNASE"/>
</dbReference>
<feature type="domain" description="Porphobilinogen deaminase C-terminal" evidence="10">
    <location>
        <begin position="232"/>
        <end position="303"/>
    </location>
</feature>
<dbReference type="Pfam" id="PF03900">
    <property type="entry name" value="Porphobil_deamC"/>
    <property type="match status" value="1"/>
</dbReference>
<dbReference type="FunFam" id="3.40.190.10:FF:000005">
    <property type="entry name" value="Porphobilinogen deaminase"/>
    <property type="match status" value="1"/>
</dbReference>
<dbReference type="PANTHER" id="PTHR11557">
    <property type="entry name" value="PORPHOBILINOGEN DEAMINASE"/>
    <property type="match status" value="1"/>
</dbReference>
<accession>A0A0A8USC1</accession>
<dbReference type="FunFam" id="3.40.190.10:FF:000004">
    <property type="entry name" value="Porphobilinogen deaminase"/>
    <property type="match status" value="1"/>
</dbReference>
<evidence type="ECO:0000259" key="9">
    <source>
        <dbReference type="Pfam" id="PF01379"/>
    </source>
</evidence>
<dbReference type="Gene3D" id="3.30.160.40">
    <property type="entry name" value="Porphobilinogen deaminase, C-terminal domain"/>
    <property type="match status" value="1"/>
</dbReference>
<evidence type="ECO:0000256" key="8">
    <source>
        <dbReference type="HAMAP-Rule" id="MF_00260"/>
    </source>
</evidence>
<dbReference type="STRING" id="449.LHA_2770"/>
<feature type="modified residue" description="S-(dipyrrolylmethanemethyl)cysteine" evidence="8">
    <location>
        <position position="249"/>
    </location>
</feature>
<dbReference type="Gene3D" id="3.40.190.10">
    <property type="entry name" value="Periplasmic binding protein-like II"/>
    <property type="match status" value="2"/>
</dbReference>
<dbReference type="GO" id="GO:0005737">
    <property type="term" value="C:cytoplasm"/>
    <property type="evidence" value="ECO:0007669"/>
    <property type="project" value="UniProtKB-UniRule"/>
</dbReference>
<evidence type="ECO:0000256" key="7">
    <source>
        <dbReference type="ARBA" id="ARBA00048169"/>
    </source>
</evidence>
<protein>
    <recommendedName>
        <fullName evidence="8">Porphobilinogen deaminase</fullName>
        <shortName evidence="8">PBG</shortName>
        <ecNumber evidence="8">2.5.1.61</ecNumber>
    </recommendedName>
    <alternativeName>
        <fullName evidence="8">Hydroxymethylbilane synthase</fullName>
        <shortName evidence="8">HMBS</shortName>
    </alternativeName>
    <alternativeName>
        <fullName evidence="8">Pre-uroporphyrinogen synthase</fullName>
    </alternativeName>
</protein>
<dbReference type="InterPro" id="IPR000860">
    <property type="entry name" value="HemC"/>
</dbReference>
<dbReference type="HAMAP" id="MF_00260">
    <property type="entry name" value="Porphobil_deam"/>
    <property type="match status" value="1"/>
</dbReference>
<dbReference type="SUPFAM" id="SSF53850">
    <property type="entry name" value="Periplasmic binding protein-like II"/>
    <property type="match status" value="1"/>
</dbReference>
<proteinExistence type="inferred from homology"/>
<comment type="catalytic activity">
    <reaction evidence="7 8">
        <text>4 porphobilinogen + H2O = hydroxymethylbilane + 4 NH4(+)</text>
        <dbReference type="Rhea" id="RHEA:13185"/>
        <dbReference type="ChEBI" id="CHEBI:15377"/>
        <dbReference type="ChEBI" id="CHEBI:28938"/>
        <dbReference type="ChEBI" id="CHEBI:57845"/>
        <dbReference type="ChEBI" id="CHEBI:58126"/>
        <dbReference type="EC" id="2.5.1.61"/>
    </reaction>
</comment>
<dbReference type="InterPro" id="IPR022418">
    <property type="entry name" value="Porphobilinogen_deaminase_C"/>
</dbReference>
<evidence type="ECO:0000256" key="1">
    <source>
        <dbReference type="ARBA" id="ARBA00002869"/>
    </source>
</evidence>
<keyword evidence="6 8" id="KW-0627">Porphyrin biosynthesis</keyword>
<dbReference type="PATRIC" id="fig|449.7.peg.2423"/>
<dbReference type="OrthoDB" id="9810298at2"/>
<evidence type="ECO:0000256" key="3">
    <source>
        <dbReference type="ARBA" id="ARBA00005638"/>
    </source>
</evidence>
<organism evidence="11 12">
    <name type="scientific">Legionella hackeliae</name>
    <dbReference type="NCBI Taxonomy" id="449"/>
    <lineage>
        <taxon>Bacteria</taxon>
        <taxon>Pseudomonadati</taxon>
        <taxon>Pseudomonadota</taxon>
        <taxon>Gammaproteobacteria</taxon>
        <taxon>Legionellales</taxon>
        <taxon>Legionellaceae</taxon>
        <taxon>Legionella</taxon>
    </lineage>
</organism>
<keyword evidence="12" id="KW-1185">Reference proteome</keyword>
<evidence type="ECO:0000313" key="11">
    <source>
        <dbReference type="EMBL" id="CEK11770.1"/>
    </source>
</evidence>
<comment type="function">
    <text evidence="1 8">Tetrapolymerization of the monopyrrole PBG into the hydroxymethylbilane pre-uroporphyrinogen in several discrete steps.</text>
</comment>
<sequence length="315" mass="34461">MICKILLEVKVDTIRIATRKSPLALWQANFIAKKIQEIHPVHVELVPMLTSGDKFLKDKLQAAGGKGLFVKELEQALLDKQADIAVHSMKDVPATFPEGLCLPIISKRHSPTDALISKNHCKLQNLPHKAVVGTTSLRRQSQLLAARPDLVIKPLRGNVNTRLEKLQNGEYDAIILALAGLERLGMEDSISEILSEDIMLPACGQGALGIECRQDDVVLQQYLSPLNDTLSALCVQAERYVNALLGGNCHVPLAVYCKPHSNDQILLRARVMSTDGTIMIEDNQHGGQSESMRMADNCAQALLSKGANKLLSKVS</sequence>
<evidence type="ECO:0000256" key="4">
    <source>
        <dbReference type="ARBA" id="ARBA00011245"/>
    </source>
</evidence>
<dbReference type="PANTHER" id="PTHR11557:SF0">
    <property type="entry name" value="PORPHOBILINOGEN DEAMINASE"/>
    <property type="match status" value="1"/>
</dbReference>
<comment type="pathway">
    <text evidence="2">Porphyrin-containing compound metabolism; protoporphyrin-IX biosynthesis; coproporphyrinogen-III from 5-aminolevulinate: step 2/4.</text>
</comment>
<comment type="similarity">
    <text evidence="3 8">Belongs to the HMBS family.</text>
</comment>
<dbReference type="GO" id="GO:0004418">
    <property type="term" value="F:hydroxymethylbilane synthase activity"/>
    <property type="evidence" value="ECO:0007669"/>
    <property type="project" value="UniProtKB-UniRule"/>
</dbReference>
<name>A0A0A8USC1_LEGHA</name>
<dbReference type="SUPFAM" id="SSF54782">
    <property type="entry name" value="Porphobilinogen deaminase (hydroxymethylbilane synthase), C-terminal domain"/>
    <property type="match status" value="1"/>
</dbReference>
<dbReference type="Pfam" id="PF01379">
    <property type="entry name" value="Porphobil_deam"/>
    <property type="match status" value="1"/>
</dbReference>
<comment type="cofactor">
    <cofactor evidence="8">
        <name>dipyrromethane</name>
        <dbReference type="ChEBI" id="CHEBI:60342"/>
    </cofactor>
    <text evidence="8">Binds 1 dipyrromethane group covalently.</text>
</comment>
<reference evidence="12" key="1">
    <citation type="submission" date="2014-09" db="EMBL/GenBank/DDBJ databases">
        <authorList>
            <person name="Gomez-Valero L."/>
        </authorList>
    </citation>
    <scope>NUCLEOTIDE SEQUENCE [LARGE SCALE GENOMIC DNA]</scope>
    <source>
        <strain evidence="12">ATCC35250</strain>
    </source>
</reference>
<dbReference type="InterPro" id="IPR022417">
    <property type="entry name" value="Porphobilin_deaminase_N"/>
</dbReference>
<dbReference type="InterPro" id="IPR022419">
    <property type="entry name" value="Porphobilin_deaminase_cofac_BS"/>
</dbReference>
<comment type="miscellaneous">
    <text evidence="8">The porphobilinogen subunits are added to the dipyrromethane group.</text>
</comment>
<comment type="subunit">
    <text evidence="4 8">Monomer.</text>
</comment>
<dbReference type="UniPathway" id="UPA00251">
    <property type="reaction ID" value="UER00319"/>
</dbReference>
<dbReference type="InterPro" id="IPR036803">
    <property type="entry name" value="Porphobilinogen_deaminase_C_sf"/>
</dbReference>
<gene>
    <name evidence="8 11" type="primary">hemC</name>
    <name evidence="11" type="ORF">LHA_2770</name>
</gene>
<keyword evidence="5 8" id="KW-0808">Transferase</keyword>
<dbReference type="AlphaFoldDB" id="A0A0A8USC1"/>
<dbReference type="GO" id="GO:0006782">
    <property type="term" value="P:protoporphyrinogen IX biosynthetic process"/>
    <property type="evidence" value="ECO:0007669"/>
    <property type="project" value="UniProtKB-UniRule"/>
</dbReference>
<dbReference type="Proteomes" id="UP000032803">
    <property type="component" value="Chromosome I"/>
</dbReference>
<evidence type="ECO:0000256" key="2">
    <source>
        <dbReference type="ARBA" id="ARBA00004735"/>
    </source>
</evidence>
<dbReference type="CDD" id="cd13646">
    <property type="entry name" value="PBP2_EcHMBS_like"/>
    <property type="match status" value="1"/>
</dbReference>
<evidence type="ECO:0000259" key="10">
    <source>
        <dbReference type="Pfam" id="PF03900"/>
    </source>
</evidence>
<dbReference type="PROSITE" id="PS00533">
    <property type="entry name" value="PORPHOBILINOGEN_DEAM"/>
    <property type="match status" value="1"/>
</dbReference>
<dbReference type="EMBL" id="LN681225">
    <property type="protein sequence ID" value="CEK11770.1"/>
    <property type="molecule type" value="Genomic_DNA"/>
</dbReference>
<dbReference type="EC" id="2.5.1.61" evidence="8"/>
<dbReference type="RefSeq" id="WP_045106901.1">
    <property type="nucleotide sequence ID" value="NZ_LN681225.1"/>
</dbReference>
<evidence type="ECO:0000313" key="12">
    <source>
        <dbReference type="Proteomes" id="UP000032803"/>
    </source>
</evidence>
<dbReference type="KEGG" id="lha:LHA_2770"/>
<dbReference type="PIRSF" id="PIRSF001438">
    <property type="entry name" value="4pyrrol_synth_OHMeBilane_synth"/>
    <property type="match status" value="1"/>
</dbReference>
<evidence type="ECO:0000256" key="6">
    <source>
        <dbReference type="ARBA" id="ARBA00023244"/>
    </source>
</evidence>
<feature type="domain" description="Porphobilinogen deaminase N-terminal" evidence="9">
    <location>
        <begin position="14"/>
        <end position="219"/>
    </location>
</feature>
<evidence type="ECO:0000256" key="5">
    <source>
        <dbReference type="ARBA" id="ARBA00022679"/>
    </source>
</evidence>
<dbReference type="HOGENOM" id="CLU_019704_0_2_6"/>
<dbReference type="NCBIfam" id="TIGR00212">
    <property type="entry name" value="hemC"/>
    <property type="match status" value="1"/>
</dbReference>